<dbReference type="KEGG" id="sacd:HS1genome_1147"/>
<evidence type="ECO:0000259" key="4">
    <source>
        <dbReference type="PROSITE" id="PS50893"/>
    </source>
</evidence>
<dbReference type="RefSeq" id="WP_126449997.1">
    <property type="nucleotide sequence ID" value="NZ_AP018553.1"/>
</dbReference>
<dbReference type="PANTHER" id="PTHR24220">
    <property type="entry name" value="IMPORT ATP-BINDING PROTEIN"/>
    <property type="match status" value="1"/>
</dbReference>
<dbReference type="EMBL" id="BMQS01000015">
    <property type="protein sequence ID" value="GGT99589.1"/>
    <property type="molecule type" value="Genomic_DNA"/>
</dbReference>
<dbReference type="Gene3D" id="3.40.50.300">
    <property type="entry name" value="P-loop containing nucleotide triphosphate hydrolases"/>
    <property type="match status" value="1"/>
</dbReference>
<dbReference type="GO" id="GO:0005524">
    <property type="term" value="F:ATP binding"/>
    <property type="evidence" value="ECO:0007669"/>
    <property type="project" value="UniProtKB-KW"/>
</dbReference>
<dbReference type="GeneID" id="38666663"/>
<feature type="domain" description="ABC transporter" evidence="4">
    <location>
        <begin position="8"/>
        <end position="229"/>
    </location>
</feature>
<dbReference type="SUPFAM" id="SSF52540">
    <property type="entry name" value="P-loop containing nucleoside triphosphate hydrolases"/>
    <property type="match status" value="1"/>
</dbReference>
<evidence type="ECO:0000256" key="3">
    <source>
        <dbReference type="ARBA" id="ARBA00022840"/>
    </source>
</evidence>
<dbReference type="OrthoDB" id="44250at2157"/>
<dbReference type="AlphaFoldDB" id="A0A348B3K6"/>
<reference evidence="6" key="1">
    <citation type="journal article" date="2014" name="Int. J. Syst. Evol. Microbiol.">
        <title>Complete genome sequence of Corynebacterium casei LMG S-19264T (=DSM 44701T), isolated from a smear-ripened cheese.</title>
        <authorList>
            <consortium name="US DOE Joint Genome Institute (JGI-PGF)"/>
            <person name="Walter F."/>
            <person name="Albersmeier A."/>
            <person name="Kalinowski J."/>
            <person name="Ruckert C."/>
        </authorList>
    </citation>
    <scope>NUCLEOTIDE SEQUENCE</scope>
    <source>
        <strain evidence="6">JCM 31740</strain>
    </source>
</reference>
<evidence type="ECO:0000256" key="2">
    <source>
        <dbReference type="ARBA" id="ARBA00022741"/>
    </source>
</evidence>
<evidence type="ECO:0000313" key="6">
    <source>
        <dbReference type="EMBL" id="GGT99589.1"/>
    </source>
</evidence>
<dbReference type="InterPro" id="IPR003593">
    <property type="entry name" value="AAA+_ATPase"/>
</dbReference>
<dbReference type="InterPro" id="IPR015854">
    <property type="entry name" value="ABC_transpr_LolD-like"/>
</dbReference>
<reference evidence="5" key="3">
    <citation type="journal article" date="2019" name="BMC Res. Notes">
        <title>Complete genome sequence of the Sulfodiicoccus acidiphilus strain HS-1T, the first crenarchaeon that lacks polB3, isolated from an acidic hot spring in Ohwaku-dani, Hakone, Japan.</title>
        <authorList>
            <person name="Sakai H.D."/>
            <person name="Kurosawa N."/>
        </authorList>
    </citation>
    <scope>NUCLEOTIDE SEQUENCE</scope>
    <source>
        <strain evidence="5">HS-1</strain>
    </source>
</reference>
<keyword evidence="1" id="KW-0813">Transport</keyword>
<dbReference type="SMART" id="SM00382">
    <property type="entry name" value="AAA"/>
    <property type="match status" value="1"/>
</dbReference>
<reference evidence="7" key="2">
    <citation type="submission" date="2018-04" db="EMBL/GenBank/DDBJ databases">
        <title>Complete genome sequence of Sulfodiicoccus acidiphilus strain HS-1.</title>
        <authorList>
            <person name="Sakai H.D."/>
            <person name="Kurosawa N."/>
        </authorList>
    </citation>
    <scope>NUCLEOTIDE SEQUENCE [LARGE SCALE GENOMIC DNA]</scope>
    <source>
        <strain evidence="7">HS-1</strain>
    </source>
</reference>
<dbReference type="EMBL" id="AP018553">
    <property type="protein sequence ID" value="BBD72758.1"/>
    <property type="molecule type" value="Genomic_DNA"/>
</dbReference>
<evidence type="ECO:0000313" key="5">
    <source>
        <dbReference type="EMBL" id="BBD72758.1"/>
    </source>
</evidence>
<dbReference type="GO" id="GO:0022857">
    <property type="term" value="F:transmembrane transporter activity"/>
    <property type="evidence" value="ECO:0007669"/>
    <property type="project" value="UniProtKB-ARBA"/>
</dbReference>
<dbReference type="Proteomes" id="UP000616143">
    <property type="component" value="Unassembled WGS sequence"/>
</dbReference>
<keyword evidence="3 5" id="KW-0067">ATP-binding</keyword>
<sequence length="229" mass="25233">MPPIVQAIKLSKVYRTKKVEYVALRGVDLEIQGGEFVALVGPSGSGKTTLLDMIGLLDSPTAGKVIINGIDATSLSERKKAELRNKHIGFVFQSYNLITYLSVLENVELPLAVAGIPFWKRRKRAEEVLAEIPGMLELKDKKPNELSGGQQQRVAIARALVNDPELLIADEPTANLDTKTGEAVVKLLKSLSVEKKVTILMATHDPDMIKNCDRVIHIRDGMIERVVEQ</sequence>
<dbReference type="PROSITE" id="PS50893">
    <property type="entry name" value="ABC_TRANSPORTER_2"/>
    <property type="match status" value="1"/>
</dbReference>
<keyword evidence="7" id="KW-1185">Reference proteome</keyword>
<dbReference type="Pfam" id="PF00005">
    <property type="entry name" value="ABC_tran"/>
    <property type="match status" value="1"/>
</dbReference>
<dbReference type="GO" id="GO:0016887">
    <property type="term" value="F:ATP hydrolysis activity"/>
    <property type="evidence" value="ECO:0007669"/>
    <property type="project" value="InterPro"/>
</dbReference>
<dbReference type="InterPro" id="IPR017911">
    <property type="entry name" value="MacB-like_ATP-bd"/>
</dbReference>
<evidence type="ECO:0000313" key="7">
    <source>
        <dbReference type="Proteomes" id="UP000276741"/>
    </source>
</evidence>
<dbReference type="InterPro" id="IPR003439">
    <property type="entry name" value="ABC_transporter-like_ATP-bd"/>
</dbReference>
<evidence type="ECO:0000256" key="1">
    <source>
        <dbReference type="ARBA" id="ARBA00022448"/>
    </source>
</evidence>
<keyword evidence="2" id="KW-0547">Nucleotide-binding</keyword>
<gene>
    <name evidence="6" type="ORF">GCM10007116_16210</name>
    <name evidence="5" type="ORF">HS1genome_1147</name>
</gene>
<dbReference type="PROSITE" id="PS00211">
    <property type="entry name" value="ABC_TRANSPORTER_1"/>
    <property type="match status" value="1"/>
</dbReference>
<accession>A0A348B3K6</accession>
<name>A0A348B3K6_9CREN</name>
<dbReference type="InterPro" id="IPR027417">
    <property type="entry name" value="P-loop_NTPase"/>
</dbReference>
<dbReference type="Proteomes" id="UP000276741">
    <property type="component" value="Chromosome"/>
</dbReference>
<dbReference type="GO" id="GO:0005886">
    <property type="term" value="C:plasma membrane"/>
    <property type="evidence" value="ECO:0007669"/>
    <property type="project" value="TreeGrafter"/>
</dbReference>
<dbReference type="PANTHER" id="PTHR24220:SF86">
    <property type="entry name" value="ABC TRANSPORTER ABCH.1"/>
    <property type="match status" value="1"/>
</dbReference>
<dbReference type="FunFam" id="3.40.50.300:FF:000032">
    <property type="entry name" value="Export ABC transporter ATP-binding protein"/>
    <property type="match status" value="1"/>
</dbReference>
<reference evidence="6" key="4">
    <citation type="submission" date="2020-09" db="EMBL/GenBank/DDBJ databases">
        <authorList>
            <person name="Sun Q."/>
            <person name="Ohkuma M."/>
        </authorList>
    </citation>
    <scope>NUCLEOTIDE SEQUENCE</scope>
    <source>
        <strain evidence="6">JCM 31740</strain>
    </source>
</reference>
<protein>
    <submittedName>
        <fullName evidence="5">Peptide ABC transporter ATP-binding protein</fullName>
    </submittedName>
</protein>
<organism evidence="5 7">
    <name type="scientific">Sulfodiicoccus acidiphilus</name>
    <dbReference type="NCBI Taxonomy" id="1670455"/>
    <lineage>
        <taxon>Archaea</taxon>
        <taxon>Thermoproteota</taxon>
        <taxon>Thermoprotei</taxon>
        <taxon>Sulfolobales</taxon>
        <taxon>Sulfolobaceae</taxon>
        <taxon>Sulfodiicoccus</taxon>
    </lineage>
</organism>
<dbReference type="InterPro" id="IPR017871">
    <property type="entry name" value="ABC_transporter-like_CS"/>
</dbReference>
<proteinExistence type="predicted"/>
<dbReference type="GO" id="GO:0098796">
    <property type="term" value="C:membrane protein complex"/>
    <property type="evidence" value="ECO:0007669"/>
    <property type="project" value="UniProtKB-ARBA"/>
</dbReference>
<dbReference type="CDD" id="cd03255">
    <property type="entry name" value="ABC_MJ0796_LolCDE_FtsE"/>
    <property type="match status" value="1"/>
</dbReference>